<dbReference type="AlphaFoldDB" id="A0A1A9V1E3"/>
<accession>A0A1A9V1E3</accession>
<evidence type="ECO:0000256" key="1">
    <source>
        <dbReference type="ARBA" id="ARBA00022741"/>
    </source>
</evidence>
<evidence type="ECO:0000256" key="2">
    <source>
        <dbReference type="ARBA" id="ARBA00023134"/>
    </source>
</evidence>
<sequence>MLAYELSGTISVFSIITVTSSAVSNFNSLEYSACGLGESGVGVELPIPPHLSILSSLIRRNNLVPEAGSKNFLLVERIHESSIKAKENLTEKYKNVSDKEQSLKQYFKEFKKGLENADVIVEVVDARDPLGTRCSEVERAVKAAPGIRN</sequence>
<dbReference type="Proteomes" id="UP000078200">
    <property type="component" value="Unassembled WGS sequence"/>
</dbReference>
<dbReference type="GO" id="GO:0005730">
    <property type="term" value="C:nucleolus"/>
    <property type="evidence" value="ECO:0007669"/>
    <property type="project" value="TreeGrafter"/>
</dbReference>
<dbReference type="STRING" id="7395.A0A1A9V1E3"/>
<keyword evidence="2" id="KW-0342">GTP-binding</keyword>
<dbReference type="EnsemblMetazoa" id="GAUT022706-RA">
    <property type="protein sequence ID" value="GAUT022706-PA"/>
    <property type="gene ID" value="GAUT022706"/>
</dbReference>
<dbReference type="InterPro" id="IPR027417">
    <property type="entry name" value="P-loop_NTPase"/>
</dbReference>
<name>A0A1A9V1E3_GLOAU</name>
<dbReference type="PANTHER" id="PTHR11089">
    <property type="entry name" value="GTP-BINDING PROTEIN-RELATED"/>
    <property type="match status" value="1"/>
</dbReference>
<organism evidence="3 4">
    <name type="scientific">Glossina austeni</name>
    <name type="common">Savannah tsetse fly</name>
    <dbReference type="NCBI Taxonomy" id="7395"/>
    <lineage>
        <taxon>Eukaryota</taxon>
        <taxon>Metazoa</taxon>
        <taxon>Ecdysozoa</taxon>
        <taxon>Arthropoda</taxon>
        <taxon>Hexapoda</taxon>
        <taxon>Insecta</taxon>
        <taxon>Pterygota</taxon>
        <taxon>Neoptera</taxon>
        <taxon>Endopterygota</taxon>
        <taxon>Diptera</taxon>
        <taxon>Brachycera</taxon>
        <taxon>Muscomorpha</taxon>
        <taxon>Hippoboscoidea</taxon>
        <taxon>Glossinidae</taxon>
        <taxon>Glossina</taxon>
    </lineage>
</organism>
<evidence type="ECO:0000313" key="3">
    <source>
        <dbReference type="EnsemblMetazoa" id="GAUT022706-PA"/>
    </source>
</evidence>
<keyword evidence="1" id="KW-0547">Nucleotide-binding</keyword>
<reference evidence="3" key="1">
    <citation type="submission" date="2020-05" db="UniProtKB">
        <authorList>
            <consortium name="EnsemblMetazoa"/>
        </authorList>
    </citation>
    <scope>IDENTIFICATION</scope>
    <source>
        <strain evidence="3">TTRI</strain>
    </source>
</reference>
<protein>
    <submittedName>
        <fullName evidence="3">Uncharacterized protein</fullName>
    </submittedName>
</protein>
<dbReference type="PANTHER" id="PTHR11089:SF30">
    <property type="entry name" value="GUANINE NUCLEOTIDE-BINDING PROTEIN-LIKE 3 HOMOLOG"/>
    <property type="match status" value="1"/>
</dbReference>
<dbReference type="GO" id="GO:0005525">
    <property type="term" value="F:GTP binding"/>
    <property type="evidence" value="ECO:0007669"/>
    <property type="project" value="UniProtKB-KW"/>
</dbReference>
<dbReference type="VEuPathDB" id="VectorBase:GAUT022706"/>
<keyword evidence="4" id="KW-1185">Reference proteome</keyword>
<evidence type="ECO:0000313" key="4">
    <source>
        <dbReference type="Proteomes" id="UP000078200"/>
    </source>
</evidence>
<dbReference type="Gene3D" id="3.40.50.300">
    <property type="entry name" value="P-loop containing nucleotide triphosphate hydrolases"/>
    <property type="match status" value="1"/>
</dbReference>
<proteinExistence type="predicted"/>
<dbReference type="InterPro" id="IPR050755">
    <property type="entry name" value="TRAFAC_YlqF/YawG_RiboMat"/>
</dbReference>